<keyword evidence="2" id="KW-1185">Reference proteome</keyword>
<dbReference type="AlphaFoldDB" id="A0A1A6HT24"/>
<comment type="caution">
    <text evidence="1">The sequence shown here is derived from an EMBL/GenBank/DDBJ whole genome shotgun (WGS) entry which is preliminary data.</text>
</comment>
<organism evidence="1 2">
    <name type="scientific">Neotoma lepida</name>
    <name type="common">Desert woodrat</name>
    <dbReference type="NCBI Taxonomy" id="56216"/>
    <lineage>
        <taxon>Eukaryota</taxon>
        <taxon>Metazoa</taxon>
        <taxon>Chordata</taxon>
        <taxon>Craniata</taxon>
        <taxon>Vertebrata</taxon>
        <taxon>Euteleostomi</taxon>
        <taxon>Mammalia</taxon>
        <taxon>Eutheria</taxon>
        <taxon>Euarchontoglires</taxon>
        <taxon>Glires</taxon>
        <taxon>Rodentia</taxon>
        <taxon>Myomorpha</taxon>
        <taxon>Muroidea</taxon>
        <taxon>Cricetidae</taxon>
        <taxon>Neotominae</taxon>
        <taxon>Neotoma</taxon>
    </lineage>
</organism>
<gene>
    <name evidence="1" type="ORF">A6R68_20382</name>
</gene>
<sequence length="52" mass="5964">MKTNSILWKKKASQMRLTVKVVCQRMSCQQTRQCYQEAVTGKAVPRTAGKMM</sequence>
<evidence type="ECO:0000313" key="2">
    <source>
        <dbReference type="Proteomes" id="UP000092124"/>
    </source>
</evidence>
<dbReference type="EMBL" id="LZPO01016288">
    <property type="protein sequence ID" value="OBS81416.1"/>
    <property type="molecule type" value="Genomic_DNA"/>
</dbReference>
<protein>
    <submittedName>
        <fullName evidence="1">Uncharacterized protein</fullName>
    </submittedName>
</protein>
<accession>A0A1A6HT24</accession>
<dbReference type="Proteomes" id="UP000092124">
    <property type="component" value="Unassembled WGS sequence"/>
</dbReference>
<evidence type="ECO:0000313" key="1">
    <source>
        <dbReference type="EMBL" id="OBS81416.1"/>
    </source>
</evidence>
<name>A0A1A6HT24_NEOLE</name>
<reference evidence="1 2" key="1">
    <citation type="submission" date="2016-06" db="EMBL/GenBank/DDBJ databases">
        <title>The Draft Genome Sequence and Annotation of the Desert Woodrat Neotoma lepida.</title>
        <authorList>
            <person name="Campbell M."/>
            <person name="Oakeson K.F."/>
            <person name="Yandell M."/>
            <person name="Halpert J.R."/>
            <person name="Dearing D."/>
        </authorList>
    </citation>
    <scope>NUCLEOTIDE SEQUENCE [LARGE SCALE GENOMIC DNA]</scope>
    <source>
        <strain evidence="1">417</strain>
        <tissue evidence="1">Liver</tissue>
    </source>
</reference>
<feature type="non-terminal residue" evidence="1">
    <location>
        <position position="52"/>
    </location>
</feature>
<proteinExistence type="predicted"/>